<feature type="domain" description="GtrA/DPMS transmembrane" evidence="6">
    <location>
        <begin position="16"/>
        <end position="136"/>
    </location>
</feature>
<feature type="transmembrane region" description="Helical" evidence="5">
    <location>
        <begin position="41"/>
        <end position="60"/>
    </location>
</feature>
<evidence type="ECO:0000256" key="4">
    <source>
        <dbReference type="ARBA" id="ARBA00023136"/>
    </source>
</evidence>
<dbReference type="InterPro" id="IPR007267">
    <property type="entry name" value="GtrA_DPMS_TM"/>
</dbReference>
<keyword evidence="8" id="KW-1185">Reference proteome</keyword>
<evidence type="ECO:0000256" key="1">
    <source>
        <dbReference type="ARBA" id="ARBA00004141"/>
    </source>
</evidence>
<keyword evidence="2 5" id="KW-0812">Transmembrane</keyword>
<comment type="subcellular location">
    <subcellularLocation>
        <location evidence="1">Membrane</location>
        <topology evidence="1">Multi-pass membrane protein</topology>
    </subcellularLocation>
</comment>
<comment type="caution">
    <text evidence="7">The sequence shown here is derived from an EMBL/GenBank/DDBJ whole genome shotgun (WGS) entry which is preliminary data.</text>
</comment>
<evidence type="ECO:0000259" key="6">
    <source>
        <dbReference type="Pfam" id="PF04138"/>
    </source>
</evidence>
<reference evidence="7" key="2">
    <citation type="submission" date="2020-09" db="EMBL/GenBank/DDBJ databases">
        <authorList>
            <person name="Sun Q."/>
            <person name="Zhou Y."/>
        </authorList>
    </citation>
    <scope>NUCLEOTIDE SEQUENCE</scope>
    <source>
        <strain evidence="7">CGMCC 1.12214</strain>
    </source>
</reference>
<dbReference type="Pfam" id="PF04138">
    <property type="entry name" value="GtrA_DPMS_TM"/>
    <property type="match status" value="1"/>
</dbReference>
<reference evidence="7" key="1">
    <citation type="journal article" date="2014" name="Int. J. Syst. Evol. Microbiol.">
        <title>Complete genome sequence of Corynebacterium casei LMG S-19264T (=DSM 44701T), isolated from a smear-ripened cheese.</title>
        <authorList>
            <consortium name="US DOE Joint Genome Institute (JGI-PGF)"/>
            <person name="Walter F."/>
            <person name="Albersmeier A."/>
            <person name="Kalinowski J."/>
            <person name="Ruckert C."/>
        </authorList>
    </citation>
    <scope>NUCLEOTIDE SEQUENCE</scope>
    <source>
        <strain evidence="7">CGMCC 1.12214</strain>
    </source>
</reference>
<evidence type="ECO:0000313" key="8">
    <source>
        <dbReference type="Proteomes" id="UP000603912"/>
    </source>
</evidence>
<organism evidence="7 8">
    <name type="scientific">Alsobacter metallidurans</name>
    <dbReference type="NCBI Taxonomy" id="340221"/>
    <lineage>
        <taxon>Bacteria</taxon>
        <taxon>Pseudomonadati</taxon>
        <taxon>Pseudomonadota</taxon>
        <taxon>Alphaproteobacteria</taxon>
        <taxon>Hyphomicrobiales</taxon>
        <taxon>Alsobacteraceae</taxon>
        <taxon>Alsobacter</taxon>
    </lineage>
</organism>
<protein>
    <recommendedName>
        <fullName evidence="6">GtrA/DPMS transmembrane domain-containing protein</fullName>
    </recommendedName>
</protein>
<evidence type="ECO:0000313" key="7">
    <source>
        <dbReference type="EMBL" id="GGH17356.1"/>
    </source>
</evidence>
<evidence type="ECO:0000256" key="3">
    <source>
        <dbReference type="ARBA" id="ARBA00022989"/>
    </source>
</evidence>
<accession>A0A917I727</accession>
<dbReference type="AlphaFoldDB" id="A0A917I727"/>
<evidence type="ECO:0000256" key="2">
    <source>
        <dbReference type="ARBA" id="ARBA00022692"/>
    </source>
</evidence>
<feature type="transmembrane region" description="Helical" evidence="5">
    <location>
        <begin position="81"/>
        <end position="103"/>
    </location>
</feature>
<keyword evidence="3 5" id="KW-1133">Transmembrane helix</keyword>
<dbReference type="GO" id="GO:0016020">
    <property type="term" value="C:membrane"/>
    <property type="evidence" value="ECO:0007669"/>
    <property type="project" value="UniProtKB-SubCell"/>
</dbReference>
<evidence type="ECO:0000256" key="5">
    <source>
        <dbReference type="SAM" id="Phobius"/>
    </source>
</evidence>
<gene>
    <name evidence="7" type="ORF">GCM10007036_18720</name>
</gene>
<feature type="transmembrane region" description="Helical" evidence="5">
    <location>
        <begin position="109"/>
        <end position="131"/>
    </location>
</feature>
<sequence>MPDLQEKLINFNEFLRFVVTGVTATVGNLAAVFLSRDHAPFGVSLLCGLAAGFSISFLLTKIFAFRSHAWDRAPGELGRFLLVYALGSAVYWVVAFVLGRYALTPYLPLHMAELAGAFVGAGLMTFTSYFGHRFFTYRTFRPTEAPRISSASDV</sequence>
<proteinExistence type="predicted"/>
<feature type="transmembrane region" description="Helical" evidence="5">
    <location>
        <begin position="14"/>
        <end position="35"/>
    </location>
</feature>
<dbReference type="EMBL" id="BMES01000001">
    <property type="protein sequence ID" value="GGH17356.1"/>
    <property type="molecule type" value="Genomic_DNA"/>
</dbReference>
<dbReference type="GO" id="GO:0000271">
    <property type="term" value="P:polysaccharide biosynthetic process"/>
    <property type="evidence" value="ECO:0007669"/>
    <property type="project" value="InterPro"/>
</dbReference>
<keyword evidence="4 5" id="KW-0472">Membrane</keyword>
<dbReference type="Proteomes" id="UP000603912">
    <property type="component" value="Unassembled WGS sequence"/>
</dbReference>
<name>A0A917I727_9HYPH</name>
<dbReference type="RefSeq" id="WP_188517354.1">
    <property type="nucleotide sequence ID" value="NZ_BMES01000001.1"/>
</dbReference>